<dbReference type="InParanoid" id="A0A078AHT1"/>
<evidence type="ECO:0000313" key="2">
    <source>
        <dbReference type="Proteomes" id="UP000039865"/>
    </source>
</evidence>
<proteinExistence type="predicted"/>
<dbReference type="EMBL" id="CCKQ01010294">
    <property type="protein sequence ID" value="CDW81809.1"/>
    <property type="molecule type" value="Genomic_DNA"/>
</dbReference>
<name>A0A078AHT1_STYLE</name>
<organism evidence="1 2">
    <name type="scientific">Stylonychia lemnae</name>
    <name type="common">Ciliate</name>
    <dbReference type="NCBI Taxonomy" id="5949"/>
    <lineage>
        <taxon>Eukaryota</taxon>
        <taxon>Sar</taxon>
        <taxon>Alveolata</taxon>
        <taxon>Ciliophora</taxon>
        <taxon>Intramacronucleata</taxon>
        <taxon>Spirotrichea</taxon>
        <taxon>Stichotrichia</taxon>
        <taxon>Sporadotrichida</taxon>
        <taxon>Oxytrichidae</taxon>
        <taxon>Stylonychinae</taxon>
        <taxon>Stylonychia</taxon>
    </lineage>
</organism>
<evidence type="ECO:0000313" key="1">
    <source>
        <dbReference type="EMBL" id="CDW81809.1"/>
    </source>
</evidence>
<dbReference type="Proteomes" id="UP000039865">
    <property type="component" value="Unassembled WGS sequence"/>
</dbReference>
<gene>
    <name evidence="1" type="primary">Contig410.g452</name>
    <name evidence="1" type="ORF">STYLEM_10833</name>
</gene>
<protein>
    <submittedName>
        <fullName evidence="1">Uncharacterized protein</fullName>
    </submittedName>
</protein>
<accession>A0A078AHT1</accession>
<reference evidence="1 2" key="1">
    <citation type="submission" date="2014-06" db="EMBL/GenBank/DDBJ databases">
        <authorList>
            <person name="Swart Estienne"/>
        </authorList>
    </citation>
    <scope>NUCLEOTIDE SEQUENCE [LARGE SCALE GENOMIC DNA]</scope>
    <source>
        <strain evidence="1 2">130c</strain>
    </source>
</reference>
<keyword evidence="2" id="KW-1185">Reference proteome</keyword>
<dbReference type="AlphaFoldDB" id="A0A078AHT1"/>
<sequence length="98" mass="11348">MNRSLIFVNRTEKLRESTNKDDDSITQANNYTSITKLDPHYFQDQHPVDVLSSIVELKIPQIEREESKLGEIVDSHSNLNIQFPESKLTNQLKKPLPQ</sequence>